<feature type="transmembrane region" description="Helical" evidence="24">
    <location>
        <begin position="130"/>
        <end position="152"/>
    </location>
</feature>
<dbReference type="GO" id="GO:0005886">
    <property type="term" value="C:plasma membrane"/>
    <property type="evidence" value="ECO:0007669"/>
    <property type="project" value="UniProtKB-SubCell"/>
</dbReference>
<keyword evidence="10 25" id="KW-0808">Transferase</keyword>
<feature type="transmembrane region" description="Helical" evidence="24">
    <location>
        <begin position="172"/>
        <end position="190"/>
    </location>
</feature>
<protein>
    <recommendedName>
        <fullName evidence="7">Phosphatidate cytidylyltransferase</fullName>
        <ecNumber evidence="6">2.7.7.41</ecNumber>
    </recommendedName>
    <alternativeName>
        <fullName evidence="20">CDP-DAG synthase</fullName>
    </alternativeName>
    <alternativeName>
        <fullName evidence="22">CDP-DG synthase</fullName>
    </alternativeName>
    <alternativeName>
        <fullName evidence="18">CDP-diacylglycerol synthase</fullName>
    </alternativeName>
    <alternativeName>
        <fullName evidence="21">CDP-diglyceride pyrophosphorylase</fullName>
    </alternativeName>
    <alternativeName>
        <fullName evidence="23">CDP-diglyceride synthase</fullName>
    </alternativeName>
    <alternativeName>
        <fullName evidence="19">CTP:phosphatidate cytidylyltransferase</fullName>
    </alternativeName>
</protein>
<feature type="transmembrane region" description="Helical" evidence="24">
    <location>
        <begin position="241"/>
        <end position="259"/>
    </location>
</feature>
<keyword evidence="17" id="KW-1208">Phospholipid metabolism</keyword>
<evidence type="ECO:0000256" key="11">
    <source>
        <dbReference type="ARBA" id="ARBA00022692"/>
    </source>
</evidence>
<comment type="pathway">
    <text evidence="4">Lipid metabolism.</text>
</comment>
<dbReference type="Pfam" id="PF01148">
    <property type="entry name" value="CTP_transf_1"/>
    <property type="match status" value="1"/>
</dbReference>
<evidence type="ECO:0000256" key="24">
    <source>
        <dbReference type="SAM" id="Phobius"/>
    </source>
</evidence>
<comment type="caution">
    <text evidence="25">The sequence shown here is derived from an EMBL/GenBank/DDBJ whole genome shotgun (WGS) entry which is preliminary data.</text>
</comment>
<evidence type="ECO:0000256" key="8">
    <source>
        <dbReference type="ARBA" id="ARBA00022475"/>
    </source>
</evidence>
<keyword evidence="11 24" id="KW-0812">Transmembrane</keyword>
<comment type="pathway">
    <text evidence="3">Phospholipid metabolism; CDP-diacylglycerol biosynthesis; CDP-diacylglycerol from sn-glycerol 3-phosphate: step 3/3.</text>
</comment>
<dbReference type="EMBL" id="JACHEN010000015">
    <property type="protein sequence ID" value="MBB6216513.1"/>
    <property type="molecule type" value="Genomic_DNA"/>
</dbReference>
<dbReference type="GO" id="GO:0004605">
    <property type="term" value="F:phosphatidate cytidylyltransferase activity"/>
    <property type="evidence" value="ECO:0007669"/>
    <property type="project" value="UniProtKB-EC"/>
</dbReference>
<comment type="catalytic activity">
    <reaction evidence="1">
        <text>a 1,2-diacyl-sn-glycero-3-phosphate + CTP + H(+) = a CDP-1,2-diacyl-sn-glycerol + diphosphate</text>
        <dbReference type="Rhea" id="RHEA:16229"/>
        <dbReference type="ChEBI" id="CHEBI:15378"/>
        <dbReference type="ChEBI" id="CHEBI:33019"/>
        <dbReference type="ChEBI" id="CHEBI:37563"/>
        <dbReference type="ChEBI" id="CHEBI:58332"/>
        <dbReference type="ChEBI" id="CHEBI:58608"/>
        <dbReference type="EC" id="2.7.7.41"/>
    </reaction>
</comment>
<sequence>MLVRIISALLGIPLLLFVVIKGGIILKISMLILAILGIDEFFNAFYNIHMKPSKIIGISSAFLLAFFTYEGMKIDLIMLWFFLNTFMILIYTLLGKKVDVLSSGITALGIYYIVFFMFHINFIMSSNYPMLLWLVFITAFATDTFAYFTGVFIGKTKLCPDISPKKTIEGSVGGVLGCMVISGIFASIVVPQMLIHCLILGFFGSIVAQLGDLTASMFKRYVGIKDYGKIMPGHGGVLDRFDSILFTAPFVYYYIILVIK</sequence>
<evidence type="ECO:0000256" key="1">
    <source>
        <dbReference type="ARBA" id="ARBA00001698"/>
    </source>
</evidence>
<keyword evidence="26" id="KW-1185">Reference proteome</keyword>
<evidence type="ECO:0000256" key="16">
    <source>
        <dbReference type="ARBA" id="ARBA00023209"/>
    </source>
</evidence>
<comment type="subcellular location">
    <subcellularLocation>
        <location evidence="2">Cell membrane</location>
        <topology evidence="2">Multi-pass membrane protein</topology>
    </subcellularLocation>
</comment>
<keyword evidence="15 24" id="KW-0472">Membrane</keyword>
<reference evidence="25 26" key="1">
    <citation type="submission" date="2020-08" db="EMBL/GenBank/DDBJ databases">
        <title>Genomic Encyclopedia of Type Strains, Phase IV (KMG-IV): sequencing the most valuable type-strain genomes for metagenomic binning, comparative biology and taxonomic classification.</title>
        <authorList>
            <person name="Goeker M."/>
        </authorList>
    </citation>
    <scope>NUCLEOTIDE SEQUENCE [LARGE SCALE GENOMIC DNA]</scope>
    <source>
        <strain evidence="25 26">DSM 103526</strain>
    </source>
</reference>
<keyword evidence="13 24" id="KW-1133">Transmembrane helix</keyword>
<evidence type="ECO:0000313" key="26">
    <source>
        <dbReference type="Proteomes" id="UP000579281"/>
    </source>
</evidence>
<name>A0A841KSZ2_9FIRM</name>
<feature type="transmembrane region" description="Helical" evidence="24">
    <location>
        <begin position="100"/>
        <end position="118"/>
    </location>
</feature>
<evidence type="ECO:0000256" key="21">
    <source>
        <dbReference type="ARBA" id="ARBA00032396"/>
    </source>
</evidence>
<feature type="transmembrane region" description="Helical" evidence="24">
    <location>
        <begin position="50"/>
        <end position="69"/>
    </location>
</feature>
<evidence type="ECO:0000313" key="25">
    <source>
        <dbReference type="EMBL" id="MBB6216513.1"/>
    </source>
</evidence>
<evidence type="ECO:0000256" key="13">
    <source>
        <dbReference type="ARBA" id="ARBA00022989"/>
    </source>
</evidence>
<evidence type="ECO:0000256" key="5">
    <source>
        <dbReference type="ARBA" id="ARBA00010185"/>
    </source>
</evidence>
<dbReference type="PANTHER" id="PTHR46382">
    <property type="entry name" value="PHOSPHATIDATE CYTIDYLYLTRANSFERASE"/>
    <property type="match status" value="1"/>
</dbReference>
<evidence type="ECO:0000256" key="19">
    <source>
        <dbReference type="ARBA" id="ARBA00031825"/>
    </source>
</evidence>
<dbReference type="RefSeq" id="WP_184311047.1">
    <property type="nucleotide sequence ID" value="NZ_JACHEN010000015.1"/>
</dbReference>
<evidence type="ECO:0000256" key="22">
    <source>
        <dbReference type="ARBA" id="ARBA00032743"/>
    </source>
</evidence>
<evidence type="ECO:0000256" key="10">
    <source>
        <dbReference type="ARBA" id="ARBA00022679"/>
    </source>
</evidence>
<keyword evidence="8" id="KW-1003">Cell membrane</keyword>
<evidence type="ECO:0000256" key="12">
    <source>
        <dbReference type="ARBA" id="ARBA00022695"/>
    </source>
</evidence>
<evidence type="ECO:0000256" key="2">
    <source>
        <dbReference type="ARBA" id="ARBA00004651"/>
    </source>
</evidence>
<feature type="transmembrane region" description="Helical" evidence="24">
    <location>
        <begin position="197"/>
        <end position="218"/>
    </location>
</feature>
<keyword evidence="14" id="KW-0443">Lipid metabolism</keyword>
<evidence type="ECO:0000256" key="9">
    <source>
        <dbReference type="ARBA" id="ARBA00022516"/>
    </source>
</evidence>
<dbReference type="GO" id="GO:0016024">
    <property type="term" value="P:CDP-diacylglycerol biosynthetic process"/>
    <property type="evidence" value="ECO:0007669"/>
    <property type="project" value="TreeGrafter"/>
</dbReference>
<gene>
    <name evidence="25" type="ORF">HNQ80_002615</name>
</gene>
<organism evidence="25 26">
    <name type="scientific">Anaerosolibacter carboniphilus</name>
    <dbReference type="NCBI Taxonomy" id="1417629"/>
    <lineage>
        <taxon>Bacteria</taxon>
        <taxon>Bacillati</taxon>
        <taxon>Bacillota</taxon>
        <taxon>Clostridia</taxon>
        <taxon>Peptostreptococcales</taxon>
        <taxon>Thermotaleaceae</taxon>
        <taxon>Anaerosolibacter</taxon>
    </lineage>
</organism>
<evidence type="ECO:0000256" key="14">
    <source>
        <dbReference type="ARBA" id="ARBA00023098"/>
    </source>
</evidence>
<evidence type="ECO:0000256" key="17">
    <source>
        <dbReference type="ARBA" id="ARBA00023264"/>
    </source>
</evidence>
<evidence type="ECO:0000256" key="23">
    <source>
        <dbReference type="ARBA" id="ARBA00033406"/>
    </source>
</evidence>
<feature type="transmembrane region" description="Helical" evidence="24">
    <location>
        <begin position="76"/>
        <end position="94"/>
    </location>
</feature>
<accession>A0A841KSZ2</accession>
<dbReference type="PANTHER" id="PTHR46382:SF1">
    <property type="entry name" value="PHOSPHATIDATE CYTIDYLYLTRANSFERASE"/>
    <property type="match status" value="1"/>
</dbReference>
<evidence type="ECO:0000256" key="15">
    <source>
        <dbReference type="ARBA" id="ARBA00023136"/>
    </source>
</evidence>
<dbReference type="Proteomes" id="UP000579281">
    <property type="component" value="Unassembled WGS sequence"/>
</dbReference>
<evidence type="ECO:0000256" key="20">
    <source>
        <dbReference type="ARBA" id="ARBA00032253"/>
    </source>
</evidence>
<evidence type="ECO:0000256" key="7">
    <source>
        <dbReference type="ARBA" id="ARBA00019373"/>
    </source>
</evidence>
<keyword evidence="12 25" id="KW-0548">Nucleotidyltransferase</keyword>
<keyword evidence="16" id="KW-0594">Phospholipid biosynthesis</keyword>
<keyword evidence="9" id="KW-0444">Lipid biosynthesis</keyword>
<evidence type="ECO:0000256" key="18">
    <source>
        <dbReference type="ARBA" id="ARBA00029893"/>
    </source>
</evidence>
<dbReference type="AlphaFoldDB" id="A0A841KSZ2"/>
<evidence type="ECO:0000256" key="3">
    <source>
        <dbReference type="ARBA" id="ARBA00005119"/>
    </source>
</evidence>
<evidence type="ECO:0000256" key="4">
    <source>
        <dbReference type="ARBA" id="ARBA00005189"/>
    </source>
</evidence>
<proteinExistence type="inferred from homology"/>
<dbReference type="EC" id="2.7.7.41" evidence="6"/>
<evidence type="ECO:0000256" key="6">
    <source>
        <dbReference type="ARBA" id="ARBA00012487"/>
    </source>
</evidence>
<feature type="transmembrane region" description="Helical" evidence="24">
    <location>
        <begin position="12"/>
        <end position="38"/>
    </location>
</feature>
<comment type="similarity">
    <text evidence="5">Belongs to the CDS family.</text>
</comment>